<dbReference type="PANTHER" id="PTHR23261">
    <property type="entry name" value="GROUNDHOG-RELATED"/>
    <property type="match status" value="1"/>
</dbReference>
<feature type="compositionally biased region" description="Low complexity" evidence="1">
    <location>
        <begin position="2761"/>
        <end position="2780"/>
    </location>
</feature>
<dbReference type="Proteomes" id="UP000007062">
    <property type="component" value="Chromosome 2R"/>
</dbReference>
<feature type="region of interest" description="Disordered" evidence="1">
    <location>
        <begin position="2158"/>
        <end position="2260"/>
    </location>
</feature>
<feature type="compositionally biased region" description="Basic and acidic residues" evidence="1">
    <location>
        <begin position="2318"/>
        <end position="2328"/>
    </location>
</feature>
<feature type="compositionally biased region" description="Low complexity" evidence="1">
    <location>
        <begin position="784"/>
        <end position="800"/>
    </location>
</feature>
<evidence type="ECO:0000313" key="2">
    <source>
        <dbReference type="EMBL" id="EGK97481.1"/>
    </source>
</evidence>
<feature type="compositionally biased region" description="Low complexity" evidence="1">
    <location>
        <begin position="1519"/>
        <end position="1564"/>
    </location>
</feature>
<feature type="compositionally biased region" description="Pro residues" evidence="1">
    <location>
        <begin position="2120"/>
        <end position="2138"/>
    </location>
</feature>
<feature type="region of interest" description="Disordered" evidence="1">
    <location>
        <begin position="2115"/>
        <end position="2144"/>
    </location>
</feature>
<feature type="compositionally biased region" description="Low complexity" evidence="1">
    <location>
        <begin position="556"/>
        <end position="569"/>
    </location>
</feature>
<feature type="region of interest" description="Disordered" evidence="1">
    <location>
        <begin position="476"/>
        <end position="531"/>
    </location>
</feature>
<feature type="region of interest" description="Disordered" evidence="1">
    <location>
        <begin position="1184"/>
        <end position="1246"/>
    </location>
</feature>
<feature type="region of interest" description="Disordered" evidence="1">
    <location>
        <begin position="2051"/>
        <end position="2070"/>
    </location>
</feature>
<feature type="region of interest" description="Disordered" evidence="1">
    <location>
        <begin position="892"/>
        <end position="995"/>
    </location>
</feature>
<reference evidence="3" key="6">
    <citation type="submission" date="2021-01" db="UniProtKB">
        <authorList>
            <consortium name="EnsemblMetazoa"/>
        </authorList>
    </citation>
    <scope>IDENTIFICATION</scope>
    <source>
        <strain evidence="3">PEST</strain>
    </source>
</reference>
<dbReference type="EMBL" id="AAAB01008987">
    <property type="protein sequence ID" value="EGK97481.1"/>
    <property type="molecule type" value="Genomic_DNA"/>
</dbReference>
<evidence type="ECO:0000313" key="4">
    <source>
        <dbReference type="Proteomes" id="UP000007062"/>
    </source>
</evidence>
<feature type="compositionally biased region" description="Low complexity" evidence="1">
    <location>
        <begin position="1204"/>
        <end position="1216"/>
    </location>
</feature>
<feature type="compositionally biased region" description="Low complexity" evidence="1">
    <location>
        <begin position="345"/>
        <end position="378"/>
    </location>
</feature>
<feature type="region of interest" description="Disordered" evidence="1">
    <location>
        <begin position="414"/>
        <end position="464"/>
    </location>
</feature>
<feature type="region of interest" description="Disordered" evidence="1">
    <location>
        <begin position="1792"/>
        <end position="1814"/>
    </location>
</feature>
<feature type="region of interest" description="Disordered" evidence="1">
    <location>
        <begin position="2318"/>
        <end position="2337"/>
    </location>
</feature>
<keyword evidence="4" id="KW-1185">Reference proteome</keyword>
<feature type="compositionally biased region" description="Basic residues" evidence="1">
    <location>
        <begin position="1474"/>
        <end position="1483"/>
    </location>
</feature>
<feature type="compositionally biased region" description="Basic and acidic residues" evidence="1">
    <location>
        <begin position="2171"/>
        <end position="2182"/>
    </location>
</feature>
<feature type="region of interest" description="Disordered" evidence="1">
    <location>
        <begin position="1103"/>
        <end position="1138"/>
    </location>
</feature>
<feature type="region of interest" description="Disordered" evidence="1">
    <location>
        <begin position="1590"/>
        <end position="1730"/>
    </location>
</feature>
<reference evidence="2" key="2">
    <citation type="submission" date="2002-03" db="EMBL/GenBank/DDBJ databases">
        <authorList>
            <consortium name="The Anopheles Genome Sequencing Consortium"/>
        </authorList>
    </citation>
    <scope>NUCLEOTIDE SEQUENCE</scope>
    <source>
        <strain evidence="2">PEST</strain>
    </source>
</reference>
<feature type="compositionally biased region" description="Basic and acidic residues" evidence="1">
    <location>
        <begin position="702"/>
        <end position="713"/>
    </location>
</feature>
<feature type="compositionally biased region" description="Basic and acidic residues" evidence="1">
    <location>
        <begin position="1664"/>
        <end position="1678"/>
    </location>
</feature>
<accession>F5HMF8</accession>
<feature type="compositionally biased region" description="Low complexity" evidence="1">
    <location>
        <begin position="476"/>
        <end position="494"/>
    </location>
</feature>
<feature type="compositionally biased region" description="Gly residues" evidence="1">
    <location>
        <begin position="1231"/>
        <end position="1240"/>
    </location>
</feature>
<dbReference type="EnsemblMetazoa" id="AGAP013458-RB">
    <property type="protein sequence ID" value="AGAP013458-PB"/>
    <property type="gene ID" value="AGAP013458"/>
</dbReference>
<feature type="compositionally biased region" description="Low complexity" evidence="1">
    <location>
        <begin position="2216"/>
        <end position="2240"/>
    </location>
</feature>
<proteinExistence type="predicted"/>
<dbReference type="InterPro" id="IPR052886">
    <property type="entry name" value="LCS_TC/CRSF"/>
</dbReference>
<dbReference type="OMA" id="DCKVIQS"/>
<feature type="compositionally biased region" description="Polar residues" evidence="1">
    <location>
        <begin position="1344"/>
        <end position="1360"/>
    </location>
</feature>
<name>F5HMF8_ANOGA</name>
<evidence type="ECO:0000313" key="3">
    <source>
        <dbReference type="EnsemblMetazoa" id="AGAP013458-PB"/>
    </source>
</evidence>
<feature type="region of interest" description="Disordered" evidence="1">
    <location>
        <begin position="331"/>
        <end position="378"/>
    </location>
</feature>
<feature type="region of interest" description="Disordered" evidence="1">
    <location>
        <begin position="2450"/>
        <end position="2475"/>
    </location>
</feature>
<dbReference type="HOGENOM" id="CLU_229471_0_0_1"/>
<feature type="compositionally biased region" description="Basic residues" evidence="1">
    <location>
        <begin position="1652"/>
        <end position="1661"/>
    </location>
</feature>
<feature type="region of interest" description="Disordered" evidence="1">
    <location>
        <begin position="702"/>
        <end position="734"/>
    </location>
</feature>
<feature type="compositionally biased region" description="Low complexity" evidence="1">
    <location>
        <begin position="2542"/>
        <end position="2567"/>
    </location>
</feature>
<feature type="compositionally biased region" description="Low complexity" evidence="1">
    <location>
        <begin position="1636"/>
        <end position="1651"/>
    </location>
</feature>
<feature type="compositionally biased region" description="Pro residues" evidence="1">
    <location>
        <begin position="1800"/>
        <end position="1810"/>
    </location>
</feature>
<feature type="region of interest" description="Disordered" evidence="1">
    <location>
        <begin position="1298"/>
        <end position="1362"/>
    </location>
</feature>
<reference evidence="2" key="5">
    <citation type="submission" date="2011-05" db="EMBL/GenBank/DDBJ databases">
        <authorList>
            <consortium name="VectorBase"/>
        </authorList>
    </citation>
    <scope>NUCLEOTIDE SEQUENCE</scope>
    <source>
        <strain evidence="2">PEST</strain>
    </source>
</reference>
<feature type="compositionally biased region" description="Low complexity" evidence="1">
    <location>
        <begin position="1405"/>
        <end position="1420"/>
    </location>
</feature>
<feature type="region of interest" description="Disordered" evidence="1">
    <location>
        <begin position="2695"/>
        <end position="2840"/>
    </location>
</feature>
<reference evidence="2 3" key="3">
    <citation type="journal article" date="2004" name="Trends Parasitol.">
        <title>The Anopheles gambiae genome: an update.</title>
        <authorList>
            <person name="Mongin E."/>
            <person name="Louis C."/>
            <person name="Holt R.A."/>
            <person name="Birney E."/>
            <person name="Collins F.H."/>
        </authorList>
    </citation>
    <scope>NUCLEOTIDE SEQUENCE</scope>
    <source>
        <strain evidence="2 3">PEST</strain>
    </source>
</reference>
<feature type="compositionally biased region" description="Low complexity" evidence="1">
    <location>
        <begin position="507"/>
        <end position="519"/>
    </location>
</feature>
<feature type="region of interest" description="Disordered" evidence="1">
    <location>
        <begin position="2365"/>
        <end position="2427"/>
    </location>
</feature>
<feature type="compositionally biased region" description="Acidic residues" evidence="1">
    <location>
        <begin position="770"/>
        <end position="783"/>
    </location>
</feature>
<dbReference type="PANTHER" id="PTHR23261:SF77">
    <property type="entry name" value="GROUND-LIKE DOMAIN-CONTAINING PROTEIN"/>
    <property type="match status" value="1"/>
</dbReference>
<protein>
    <submittedName>
        <fullName evidence="2">AGAP013458-PB</fullName>
    </submittedName>
</protein>
<evidence type="ECO:0000256" key="1">
    <source>
        <dbReference type="SAM" id="MobiDB-lite"/>
    </source>
</evidence>
<feature type="compositionally biased region" description="Low complexity" evidence="1">
    <location>
        <begin position="2374"/>
        <end position="2389"/>
    </location>
</feature>
<organism evidence="2">
    <name type="scientific">Anopheles gambiae</name>
    <name type="common">African malaria mosquito</name>
    <dbReference type="NCBI Taxonomy" id="7165"/>
    <lineage>
        <taxon>Eukaryota</taxon>
        <taxon>Metazoa</taxon>
        <taxon>Ecdysozoa</taxon>
        <taxon>Arthropoda</taxon>
        <taxon>Hexapoda</taxon>
        <taxon>Insecta</taxon>
        <taxon>Pterygota</taxon>
        <taxon>Neoptera</taxon>
        <taxon>Endopterygota</taxon>
        <taxon>Diptera</taxon>
        <taxon>Nematocera</taxon>
        <taxon>Culicoidea</taxon>
        <taxon>Culicidae</taxon>
        <taxon>Anophelinae</taxon>
        <taxon>Anopheles</taxon>
    </lineage>
</organism>
<feature type="region of interest" description="Disordered" evidence="1">
    <location>
        <begin position="119"/>
        <end position="169"/>
    </location>
</feature>
<dbReference type="eggNOG" id="ENOG502SGST">
    <property type="taxonomic scope" value="Eukaryota"/>
</dbReference>
<feature type="compositionally biased region" description="Polar residues" evidence="1">
    <location>
        <begin position="2695"/>
        <end position="2706"/>
    </location>
</feature>
<feature type="compositionally biased region" description="Polar residues" evidence="1">
    <location>
        <begin position="2596"/>
        <end position="2627"/>
    </location>
</feature>
<feature type="compositionally biased region" description="Low complexity" evidence="1">
    <location>
        <begin position="2798"/>
        <end position="2810"/>
    </location>
</feature>
<feature type="compositionally biased region" description="Acidic residues" evidence="1">
    <location>
        <begin position="929"/>
        <end position="943"/>
    </location>
</feature>
<feature type="region of interest" description="Disordered" evidence="1">
    <location>
        <begin position="1833"/>
        <end position="1869"/>
    </location>
</feature>
<feature type="region of interest" description="Disordered" evidence="1">
    <location>
        <begin position="1392"/>
        <end position="1571"/>
    </location>
</feature>
<feature type="compositionally biased region" description="Low complexity" evidence="1">
    <location>
        <begin position="1128"/>
        <end position="1138"/>
    </location>
</feature>
<feature type="region of interest" description="Disordered" evidence="1">
    <location>
        <begin position="2542"/>
        <end position="2668"/>
    </location>
</feature>
<feature type="compositionally biased region" description="Basic residues" evidence="1">
    <location>
        <begin position="129"/>
        <end position="143"/>
    </location>
</feature>
<sequence>MQHAMEPLAVGNVPIPETYQDSRESSASNWDLSSLCDSCCLNTGHHRMGAGTYANAASPGPGLLRRRYSVPEIIMRKHTLAQQKTDDEPLWLHHDSNHNVIEVVVNKQAAPSSARGLLLNGRLSGPRTPPHRKSFGLRHHREHQHGSLTGRSSSVESGGGGGGLGTHDWLAAAGTTGTLTATGSDPNLASLKHRNLGGRCSSPLCNGGVGLGRAMANGTGGSLRSIHNNSLSCSSSSSVNGVPLANGGVVVGGGVGVGGCGLQQQQQQQQQHYPVVPSYRDGDYSMRKTTLLRRMWSRELRRYERSGSWSPPLRRAPRRIYSVESIVASVEGRASRADDAESVASRRPGSSSDGSGRCATTATTMTAGTTDTTTTTTGTTSCRECAKLEAQYSGDFGTGRKLLSRARSRDIECCSSGDVSDGGPECPVPVSNAAPTEPVDDRRQQPRRRRRMCSSQTADLGESEPIILAAGGGAVSATTTVHNGPHGDQQQHGAAGEEEEDEDEYASHSSSVSSIASQSYRVPSASRRPDHELSEFLQQERLAAADGDGADRAAGREVAAVRAGSAGAGDHPRERAPAADGTAGTATAAAAAASNATEPAERGVSEQQDNALSAATLSEDSSESSDEEGDGSDTGGAGDNRTPHAGGSGVDEAEQTRLDEYISGLLLDNLNNIADAKELVLATDARDGETILGVYSERRAQLAEHGKPTEADRQNNNNQTVANGGVPEHAGGGTMKQKLTEKYIGDGGGVVCNSPPQPDKRKPSPKPGDEDGAECDKENEEDVANNNGNGKANSNNNATGEQRNHRRQKQRSKGGFFLRSGSRSPRPAAEPALGGGAAEIDLNGKYYFPAYGLETDPSDNTDIASEPEGLVLGKIGTGSTYDRGSAVVPRFSAMPRTESMEVQPSSTNSAEDDVDGAVRGGRRKVRAVDDEDDDEDDDVDDSDASSLVDSLDGFGPPQMVEMVPPRSRKPRPPVKAVGGGEVGESTTSSTDRSPRHEKGEAFFVPIHAERAAAFKLDERVVVADTMPLRIKERLNNRRRLMKWKQEQENLKKQRKMMRLIEQKRFYGEPAIQVISTIDKAISRKEFIPPGARKSVFGGAGVTTPIVRDTSTPSGPTPFRAMKPKKRAGGPAATGSTGSALRSELGMLESYKIDGKGNMQIQTAAATASSAGGRKGAVAPAAAAKGAWGMGTERRQASKTPHAPTTATTMTATASTTVGGGGSSARTSTGVRTGGSTGKASGGRRRQQVLKDVQQMTLYPQADLTPDIEGGPRRVYQKTEIQEGDKHIEILEIVECADSAPRNRHGGGGSRPARVHSAGRRGRGDSGNRNRSRIPVPIYRFGQYRRSTQSRDGSPLSTGSNPKVDRMIADLLLEALTNPEEVGVKLVRTPDALRDASRASSKARPSGASASKKTSSSSATTGHGGGGANGSNNNLLTPRRTASGRYTQKFEVIPEERSSVSIESSTEELSTGGSNRKKGPHPSPRRVSFDENHQILNRDELEGPTLVVPPVPSPKRSKSPAKSPTRRQQPTAAAPAASPAKKQGTATVLTNTTTNTTATATTTTTSRGKAAIQSDVIEEKGWIGFSTQHEDMATPIHNGPDDEGGANGSNNNLLTPRRTASGRYTQKFEVIPEERSSVSIESSTEELSTGGSNRKKGPHPSPRRVSFDENHQILNRDELEGPTLVVPPVPSPKRSKSPAKSPTRRQQPTTAAAAASPAKKQGTATVLTNTTTNTTATATTTTTSRGKAAIQSDVIEEKGWIGFSTQHEDMATPIHNGPDDEDTTRLRIVPRGALEQTPQSRSPPPPPPPPHVGRSVVRTITIGNCVPDAIEHHLHHHRDPRTPEPPKHAVSNASTPGDGIGALGADAANAGPGRDVATDDGITTVDIHRGTACCPDLSSTAESFATDSLNTKLTPLSGPSFPSLPTSAAVRCCETIVESRHRGVPEHAGEPAGTEMGDIVTHHHHHAHHHLPLEGRLPVAAPPGPFQHQIREENAWQVFQTGDCKVIQSKIEYYETSIHRTPLTADLFAAESTALCPHTAGPLSTADSLEGSWHHHRQRTASFGPGSADTAAPPKTADTTCSSCCFCNPELHNHTTGVKPAADGCFYCRAKLGQSPTRSFPAPPTPPNIQTSPVPPSPQTPIAELTPTPSLHEIAVPVRKSSLAGRPQPGRDGGKPSDGKAVAEPKQSARKGDVPAVKTKQAKAPAETVPERSGKLRSTAKSASISTTTTTTTSSTVSTVSRSEEGPQKPLPPIPGATTTPKMARKKVTEAPPGGGVLNRPKYTNHLTRASTVVQSVQKEVKNELRPLPIRVLPKTAKEVSNRKEKERQIGLSLPKDYDRDSVRAPQIAVAMEEDESVAAVVGSADTHGYDNETSSSSDTSDGNSSIDSSPNVSPFKRPNLQQQQHQQQQSLETVQPPTAATRWKTNSERNLSQLAIQKLVSASRWGSKWRKGAARGSHQQLAVEDDDEPMPSMGSCSELSPLKTGTSNGGPVGSTAGTTTSNIISGITQTSSNQGWTVTVAGNYNPEMAPDVEMRLSFPKGAATGAASGGKSALTSSSGGSYSNANGVGRQLRQAQQYADDHHQLDGGGYLGTAAGSRSTSRAGTLPPASSQTPSSLNPRRNLTRSDGTGAGTGTGSKDYRLPNVGPAHNILARPTARKAIKVPPPERTTANVTTVECSVVASATRTIANSYHQLSHQHQMAANSNGPQQQQQHHAARAPPMAAVRGAGGRSRPANQQPLPQPSTQVLHPALQNGSGGKFLSSSSPSLVSQQQQQQQHPSQRYHHNTEPPSSYHLEDYGNGYYGQQQQQQPHPRRMSLDSQQYQHHHQQQQQQHTQHHPAGSLMATDCLSVMGNAIAPEIKPRVPTMSEKDLTRRHHVCYTRTQPYFS</sequence>
<feature type="compositionally biased region" description="Polar residues" evidence="1">
    <location>
        <begin position="900"/>
        <end position="909"/>
    </location>
</feature>
<feature type="compositionally biased region" description="Low complexity" evidence="1">
    <location>
        <begin position="1458"/>
        <end position="1473"/>
    </location>
</feature>
<reference evidence="2" key="4">
    <citation type="journal article" date="2007" name="Genome Biol.">
        <title>Update of the Anopheles gambiae PEST genome assembly.</title>
        <authorList>
            <person name="Sharakhova M.V."/>
            <person name="Hammond M.P."/>
            <person name="Lobo N.F."/>
            <person name="Krzywinski J."/>
            <person name="Unger M.F."/>
            <person name="Hillenmeyer M.E."/>
            <person name="Bruggner R.V."/>
            <person name="Birney E."/>
            <person name="Collins F.H."/>
        </authorList>
    </citation>
    <scope>NUCLEOTIDE SEQUENCE</scope>
    <source>
        <strain evidence="2">PEST</strain>
    </source>
</reference>
<dbReference type="PaxDb" id="7165-AGAP013458-PB"/>
<feature type="compositionally biased region" description="Low complexity" evidence="1">
    <location>
        <begin position="1697"/>
        <end position="1730"/>
    </location>
</feature>
<dbReference type="VEuPathDB" id="VectorBase:AGAMI1_003970"/>
<feature type="compositionally biased region" description="Basic and acidic residues" evidence="1">
    <location>
        <begin position="1486"/>
        <end position="1500"/>
    </location>
</feature>
<feature type="compositionally biased region" description="Polar residues" evidence="1">
    <location>
        <begin position="2734"/>
        <end position="2747"/>
    </location>
</feature>
<feature type="region of interest" description="Disordered" evidence="1">
    <location>
        <begin position="546"/>
        <end position="653"/>
    </location>
</feature>
<feature type="compositionally biased region" description="Low complexity" evidence="1">
    <location>
        <begin position="578"/>
        <end position="598"/>
    </location>
</feature>
<dbReference type="VEuPathDB" id="VectorBase:AGAP013458"/>
<reference evidence="2 4" key="1">
    <citation type="journal article" date="2002" name="Science">
        <title>The genome sequence of the malaria mosquito Anopheles gambiae.</title>
        <authorList>
            <person name="Holt R.A."/>
            <person name="Subramanian G.M."/>
            <person name="Halpern A."/>
            <person name="Sutton G.G."/>
            <person name="Charlab R."/>
            <person name="Nusskern D.R."/>
            <person name="Wincker P."/>
            <person name="Clark A.G."/>
            <person name="Ribeiro J.M."/>
            <person name="Wides R."/>
            <person name="Salzberg S.L."/>
            <person name="Loftus B."/>
            <person name="Yandell M."/>
            <person name="Majoros W.H."/>
            <person name="Rusch D.B."/>
            <person name="Lai Z."/>
            <person name="Kraft C.L."/>
            <person name="Abril J.F."/>
            <person name="Anthouard V."/>
            <person name="Arensburger P."/>
            <person name="Atkinson P.W."/>
            <person name="Baden H."/>
            <person name="de Berardinis V."/>
            <person name="Baldwin D."/>
            <person name="Benes V."/>
            <person name="Biedler J."/>
            <person name="Blass C."/>
            <person name="Bolanos R."/>
            <person name="Boscus D."/>
            <person name="Barnstead M."/>
            <person name="Cai S."/>
            <person name="Center A."/>
            <person name="Chaturverdi K."/>
            <person name="Christophides G.K."/>
            <person name="Chrystal M.A."/>
            <person name="Clamp M."/>
            <person name="Cravchik A."/>
            <person name="Curwen V."/>
            <person name="Dana A."/>
            <person name="Delcher A."/>
            <person name="Dew I."/>
            <person name="Evans C.A."/>
            <person name="Flanigan M."/>
            <person name="Grundschober-Freimoser A."/>
            <person name="Friedli L."/>
            <person name="Gu Z."/>
            <person name="Guan P."/>
            <person name="Guigo R."/>
            <person name="Hillenmeyer M.E."/>
            <person name="Hladun S.L."/>
            <person name="Hogan J.R."/>
            <person name="Hong Y.S."/>
            <person name="Hoover J."/>
            <person name="Jaillon O."/>
            <person name="Ke Z."/>
            <person name="Kodira C."/>
            <person name="Kokoza E."/>
            <person name="Koutsos A."/>
            <person name="Letunic I."/>
            <person name="Levitsky A."/>
            <person name="Liang Y."/>
            <person name="Lin J.J."/>
            <person name="Lobo N.F."/>
            <person name="Lopez J.R."/>
            <person name="Malek J.A."/>
            <person name="McIntosh T.C."/>
            <person name="Meister S."/>
            <person name="Miller J."/>
            <person name="Mobarry C."/>
            <person name="Mongin E."/>
            <person name="Murphy S.D."/>
            <person name="O'Brochta D.A."/>
            <person name="Pfannkoch C."/>
            <person name="Qi R."/>
            <person name="Regier M.A."/>
            <person name="Remington K."/>
            <person name="Shao H."/>
            <person name="Sharakhova M.V."/>
            <person name="Sitter C.D."/>
            <person name="Shetty J."/>
            <person name="Smith T.J."/>
            <person name="Strong R."/>
            <person name="Sun J."/>
            <person name="Thomasova D."/>
            <person name="Ton L.Q."/>
            <person name="Topalis P."/>
            <person name="Tu Z."/>
            <person name="Unger M.F."/>
            <person name="Walenz B."/>
            <person name="Wang A."/>
            <person name="Wang J."/>
            <person name="Wang M."/>
            <person name="Wang X."/>
            <person name="Woodford K.J."/>
            <person name="Wortman J.R."/>
            <person name="Wu M."/>
            <person name="Yao A."/>
            <person name="Zdobnov E.M."/>
            <person name="Zhang H."/>
            <person name="Zhao Q."/>
            <person name="Zhao S."/>
            <person name="Zhu S.C."/>
            <person name="Zhimulev I."/>
            <person name="Coluzzi M."/>
            <person name="della Torre A."/>
            <person name="Roth C.W."/>
            <person name="Louis C."/>
            <person name="Kalush F."/>
            <person name="Mural R.J."/>
            <person name="Myers E.W."/>
            <person name="Adams M.D."/>
            <person name="Smith H.O."/>
            <person name="Broder S."/>
            <person name="Gardner M.J."/>
            <person name="Fraser C.M."/>
            <person name="Birney E."/>
            <person name="Bork P."/>
            <person name="Brey P.T."/>
            <person name="Venter J.C."/>
            <person name="Weissenbach J."/>
            <person name="Kafatos F.C."/>
            <person name="Collins F.H."/>
            <person name="Hoffman S.L."/>
        </authorList>
    </citation>
    <scope>NUCLEOTIDE SEQUENCE [LARGE SCALE GENOMIC DNA]</scope>
    <source>
        <strain evidence="2 4">PEST</strain>
    </source>
</reference>
<feature type="compositionally biased region" description="Low complexity" evidence="1">
    <location>
        <begin position="2707"/>
        <end position="2726"/>
    </location>
</feature>
<feature type="region of interest" description="Disordered" evidence="1">
    <location>
        <begin position="746"/>
        <end position="838"/>
    </location>
</feature>
<feature type="compositionally biased region" description="Acidic residues" evidence="1">
    <location>
        <begin position="620"/>
        <end position="631"/>
    </location>
</feature>
<gene>
    <name evidence="2" type="ORF">AgaP_AGAP013458</name>
</gene>